<comment type="similarity">
    <text evidence="2 5">Belongs to the carotenoid/retinoid oxidoreductase family.</text>
</comment>
<dbReference type="PANTHER" id="PTHR43734">
    <property type="entry name" value="PHYTOENE DESATURASE"/>
    <property type="match status" value="1"/>
</dbReference>
<keyword evidence="3 5" id="KW-0125">Carotenoid biosynthesis</keyword>
<protein>
    <submittedName>
        <fullName evidence="7">Phytoene desaturase family protein</fullName>
    </submittedName>
</protein>
<dbReference type="Proteomes" id="UP001500603">
    <property type="component" value="Unassembled WGS sequence"/>
</dbReference>
<evidence type="ECO:0000256" key="2">
    <source>
        <dbReference type="ARBA" id="ARBA00006046"/>
    </source>
</evidence>
<organism evidence="7 8">
    <name type="scientific">Nocardia callitridis</name>
    <dbReference type="NCBI Taxonomy" id="648753"/>
    <lineage>
        <taxon>Bacteria</taxon>
        <taxon>Bacillati</taxon>
        <taxon>Actinomycetota</taxon>
        <taxon>Actinomycetes</taxon>
        <taxon>Mycobacteriales</taxon>
        <taxon>Nocardiaceae</taxon>
        <taxon>Nocardia</taxon>
    </lineage>
</organism>
<evidence type="ECO:0000256" key="4">
    <source>
        <dbReference type="ARBA" id="ARBA00023002"/>
    </source>
</evidence>
<comment type="caution">
    <text evidence="7">The sequence shown here is derived from an EMBL/GenBank/DDBJ whole genome shotgun (WGS) entry which is preliminary data.</text>
</comment>
<dbReference type="Gene3D" id="3.50.50.60">
    <property type="entry name" value="FAD/NAD(P)-binding domain"/>
    <property type="match status" value="2"/>
</dbReference>
<dbReference type="PROSITE" id="PS00982">
    <property type="entry name" value="PHYTOENE_DH"/>
    <property type="match status" value="1"/>
</dbReference>
<gene>
    <name evidence="7" type="primary">crtI</name>
    <name evidence="7" type="ORF">GCM10023318_38320</name>
</gene>
<reference evidence="8" key="1">
    <citation type="journal article" date="2019" name="Int. J. Syst. Evol. Microbiol.">
        <title>The Global Catalogue of Microorganisms (GCM) 10K type strain sequencing project: providing services to taxonomists for standard genome sequencing and annotation.</title>
        <authorList>
            <consortium name="The Broad Institute Genomics Platform"/>
            <consortium name="The Broad Institute Genome Sequencing Center for Infectious Disease"/>
            <person name="Wu L."/>
            <person name="Ma J."/>
        </authorList>
    </citation>
    <scope>NUCLEOTIDE SEQUENCE [LARGE SCALE GENOMIC DNA]</scope>
    <source>
        <strain evidence="8">JCM 18298</strain>
    </source>
</reference>
<dbReference type="PANTHER" id="PTHR43734:SF1">
    <property type="entry name" value="PHYTOENE DESATURASE"/>
    <property type="match status" value="1"/>
</dbReference>
<comment type="pathway">
    <text evidence="1 5">Carotenoid biosynthesis.</text>
</comment>
<dbReference type="InterPro" id="IPR002937">
    <property type="entry name" value="Amino_oxidase"/>
</dbReference>
<name>A0ABP9KH89_9NOCA</name>
<evidence type="ECO:0000256" key="5">
    <source>
        <dbReference type="RuleBase" id="RU362075"/>
    </source>
</evidence>
<feature type="domain" description="Amine oxidase" evidence="6">
    <location>
        <begin position="436"/>
        <end position="504"/>
    </location>
</feature>
<dbReference type="SUPFAM" id="SSF51905">
    <property type="entry name" value="FAD/NAD(P)-binding domain"/>
    <property type="match status" value="1"/>
</dbReference>
<dbReference type="InterPro" id="IPR008150">
    <property type="entry name" value="Phytoene_DH_bac_CS"/>
</dbReference>
<dbReference type="NCBIfam" id="TIGR02734">
    <property type="entry name" value="crtI_fam"/>
    <property type="match status" value="1"/>
</dbReference>
<evidence type="ECO:0000256" key="3">
    <source>
        <dbReference type="ARBA" id="ARBA00022746"/>
    </source>
</evidence>
<keyword evidence="4 5" id="KW-0560">Oxidoreductase</keyword>
<dbReference type="Pfam" id="PF01593">
    <property type="entry name" value="Amino_oxidase"/>
    <property type="match status" value="2"/>
</dbReference>
<evidence type="ECO:0000313" key="7">
    <source>
        <dbReference type="EMBL" id="GAA5058699.1"/>
    </source>
</evidence>
<evidence type="ECO:0000313" key="8">
    <source>
        <dbReference type="Proteomes" id="UP001500603"/>
    </source>
</evidence>
<dbReference type="EMBL" id="BAABJM010000003">
    <property type="protein sequence ID" value="GAA5058699.1"/>
    <property type="molecule type" value="Genomic_DNA"/>
</dbReference>
<proteinExistence type="inferred from homology"/>
<feature type="domain" description="Amine oxidase" evidence="6">
    <location>
        <begin position="18"/>
        <end position="296"/>
    </location>
</feature>
<accession>A0ABP9KH89</accession>
<keyword evidence="8" id="KW-1185">Reference proteome</keyword>
<dbReference type="InterPro" id="IPR036188">
    <property type="entry name" value="FAD/NAD-bd_sf"/>
</dbReference>
<dbReference type="InterPro" id="IPR014105">
    <property type="entry name" value="Carotenoid/retinoid_OxRdtase"/>
</dbReference>
<evidence type="ECO:0000256" key="1">
    <source>
        <dbReference type="ARBA" id="ARBA00004829"/>
    </source>
</evidence>
<evidence type="ECO:0000259" key="6">
    <source>
        <dbReference type="Pfam" id="PF01593"/>
    </source>
</evidence>
<sequence length="526" mass="56609">MKTVAGPTDRVVVVGAGLAGLSAALYLTGAGRTVTVVERADHVGGRVGKCSGTDYEIDSGATVLTLPDVIDDALAAVGRTPLTCAPPLRIRQLSPGYHARFADGRSIRVFADPTAMADEVAATCGTDTARRYLRLRTWLARVYQAEFRHFLDADFDSPLDMVRTSDQRRALADLIRLGAFGKLGPRVHRILREPRLARLFTFQALYAGMAPADALAVYGAIPHMDTSLGVYFPEGGMRRIAETMAEAFTSAGGRLELDTEVTGIDYAGRRAHRVRTDGGDLDCDAVVVTADLGEITRFGVRRRRGLRAAPSAFVAHGTIPSALADTWRVRAHHAIEFGQAWDKTFAEIVARPGRGRLMRDPSLLLTRPAVTDPGLAIDRADGRHEPFSLLAPCPNLRAAPLDWARIGPAYLAELLAVLADRGYHGIAEHFTVDHLDTPRTWRDNGMLDGTPFSAAHLFRQTGPFRPTNFPRHSDNVVIAGCGTTPGVGVPTVVLSGKLAATRVIGADSPRYAATPPTRTMASTVTP</sequence>